<evidence type="ECO:0000256" key="3">
    <source>
        <dbReference type="ARBA" id="ARBA00022741"/>
    </source>
</evidence>
<dbReference type="PROSITE" id="PS00108">
    <property type="entry name" value="PROTEIN_KINASE_ST"/>
    <property type="match status" value="1"/>
</dbReference>
<gene>
    <name evidence="7" type="ORF">AWB78_07945</name>
</gene>
<dbReference type="Pfam" id="PF00069">
    <property type="entry name" value="Pkinase"/>
    <property type="match status" value="1"/>
</dbReference>
<dbReference type="InterPro" id="IPR011009">
    <property type="entry name" value="Kinase-like_dom_sf"/>
</dbReference>
<dbReference type="Gene3D" id="1.10.510.10">
    <property type="entry name" value="Transferase(Phosphotransferase) domain 1"/>
    <property type="match status" value="1"/>
</dbReference>
<comment type="caution">
    <text evidence="7">The sequence shown here is derived from an EMBL/GenBank/DDBJ whole genome shotgun (WGS) entry which is preliminary data.</text>
</comment>
<dbReference type="PANTHER" id="PTHR24345:SF0">
    <property type="entry name" value="CELL CYCLE SERINE_THREONINE-PROTEIN KINASE CDC5_MSD2"/>
    <property type="match status" value="1"/>
</dbReference>
<dbReference type="InterPro" id="IPR000719">
    <property type="entry name" value="Prot_kinase_dom"/>
</dbReference>
<dbReference type="SUPFAM" id="SSF56112">
    <property type="entry name" value="Protein kinase-like (PK-like)"/>
    <property type="match status" value="1"/>
</dbReference>
<dbReference type="PANTHER" id="PTHR24345">
    <property type="entry name" value="SERINE/THREONINE-PROTEIN KINASE PLK"/>
    <property type="match status" value="1"/>
</dbReference>
<dbReference type="GO" id="GO:0004674">
    <property type="term" value="F:protein serine/threonine kinase activity"/>
    <property type="evidence" value="ECO:0007669"/>
    <property type="project" value="UniProtKB-KW"/>
</dbReference>
<dbReference type="Proteomes" id="UP000071859">
    <property type="component" value="Unassembled WGS sequence"/>
</dbReference>
<proteinExistence type="predicted"/>
<name>A0A158EHP8_9BURK</name>
<keyword evidence="2" id="KW-0808">Transferase</keyword>
<evidence type="ECO:0000256" key="1">
    <source>
        <dbReference type="ARBA" id="ARBA00022527"/>
    </source>
</evidence>
<dbReference type="EMBL" id="FCOX02000106">
    <property type="protein sequence ID" value="SAL06220.1"/>
    <property type="molecule type" value="Genomic_DNA"/>
</dbReference>
<keyword evidence="3" id="KW-0547">Nucleotide-binding</keyword>
<sequence>MLKPYNRAELVFDLIAEIGAEGKNSTVYRAHDHQLNAELVVKKIAKKSVGDVNAFFSEASILYETQHDNVVPVYYACEDADSIYIAMPFFPNGSLNALLERRFLTVREIVRYSLQFLSGLHNIHSKKLIHFDIKPDNILLTRRDEAVISDFGLAKRMDGAGLAVQGFTYTKIIPPERLDGAVGHTVLHDIYQVGVTLYRMCAGNAAFYNQWESFCKDGKLQVQPFIDAVKGGRFPQRDELPEHIPQKLRNIVAKCLEADPAQRYASVLSVMNDLAAIDGPELDWHFSHTADGGRKWSRTFDGCECYIEVDASGQSIARKQKRNGQYVAINAYCDDNLSRRKLKSFFKEA</sequence>
<dbReference type="SMART" id="SM00220">
    <property type="entry name" value="S_TKc"/>
    <property type="match status" value="1"/>
</dbReference>
<dbReference type="InterPro" id="IPR008271">
    <property type="entry name" value="Ser/Thr_kinase_AS"/>
</dbReference>
<evidence type="ECO:0000256" key="2">
    <source>
        <dbReference type="ARBA" id="ARBA00022679"/>
    </source>
</evidence>
<reference evidence="7" key="1">
    <citation type="submission" date="2016-01" db="EMBL/GenBank/DDBJ databases">
        <authorList>
            <person name="Peeters C."/>
        </authorList>
    </citation>
    <scope>NUCLEOTIDE SEQUENCE</scope>
    <source>
        <strain evidence="7">LMG 29321</strain>
    </source>
</reference>
<dbReference type="RefSeq" id="WP_062612121.1">
    <property type="nucleotide sequence ID" value="NZ_FCOX02000106.1"/>
</dbReference>
<organism evidence="7 8">
    <name type="scientific">Caballeronia calidae</name>
    <dbReference type="NCBI Taxonomy" id="1777139"/>
    <lineage>
        <taxon>Bacteria</taxon>
        <taxon>Pseudomonadati</taxon>
        <taxon>Pseudomonadota</taxon>
        <taxon>Betaproteobacteria</taxon>
        <taxon>Burkholderiales</taxon>
        <taxon>Burkholderiaceae</taxon>
        <taxon>Caballeronia</taxon>
    </lineage>
</organism>
<evidence type="ECO:0000256" key="5">
    <source>
        <dbReference type="ARBA" id="ARBA00022840"/>
    </source>
</evidence>
<evidence type="ECO:0000313" key="7">
    <source>
        <dbReference type="EMBL" id="SAL06220.1"/>
    </source>
</evidence>
<dbReference type="PROSITE" id="PS50011">
    <property type="entry name" value="PROTEIN_KINASE_DOM"/>
    <property type="match status" value="1"/>
</dbReference>
<dbReference type="OrthoDB" id="9791419at2"/>
<evidence type="ECO:0000313" key="8">
    <source>
        <dbReference type="Proteomes" id="UP000071859"/>
    </source>
</evidence>
<dbReference type="CDD" id="cd14014">
    <property type="entry name" value="STKc_PknB_like"/>
    <property type="match status" value="1"/>
</dbReference>
<evidence type="ECO:0000259" key="6">
    <source>
        <dbReference type="PROSITE" id="PS50011"/>
    </source>
</evidence>
<protein>
    <submittedName>
        <fullName evidence="7">Histidine kinase, dimerization/phosphoacceptor</fullName>
    </submittedName>
</protein>
<keyword evidence="1" id="KW-0723">Serine/threonine-protein kinase</keyword>
<feature type="domain" description="Protein kinase" evidence="6">
    <location>
        <begin position="13"/>
        <end position="275"/>
    </location>
</feature>
<evidence type="ECO:0000256" key="4">
    <source>
        <dbReference type="ARBA" id="ARBA00022777"/>
    </source>
</evidence>
<dbReference type="GO" id="GO:0005524">
    <property type="term" value="F:ATP binding"/>
    <property type="evidence" value="ECO:0007669"/>
    <property type="project" value="UniProtKB-KW"/>
</dbReference>
<keyword evidence="4 7" id="KW-0418">Kinase</keyword>
<accession>A0A158EHP8</accession>
<dbReference type="AlphaFoldDB" id="A0A158EHP8"/>
<keyword evidence="5" id="KW-0067">ATP-binding</keyword>
<keyword evidence="8" id="KW-1185">Reference proteome</keyword>